<feature type="region of interest" description="Disordered" evidence="1">
    <location>
        <begin position="259"/>
        <end position="298"/>
    </location>
</feature>
<dbReference type="Pfam" id="PF00010">
    <property type="entry name" value="HLH"/>
    <property type="match status" value="1"/>
</dbReference>
<dbReference type="GO" id="GO:0046983">
    <property type="term" value="F:protein dimerization activity"/>
    <property type="evidence" value="ECO:0007669"/>
    <property type="project" value="InterPro"/>
</dbReference>
<evidence type="ECO:0000313" key="3">
    <source>
        <dbReference type="EMBL" id="KAG0271847.1"/>
    </source>
</evidence>
<comment type="caution">
    <text evidence="3">The sequence shown here is derived from an EMBL/GenBank/DDBJ whole genome shotgun (WGS) entry which is preliminary data.</text>
</comment>
<feature type="region of interest" description="Disordered" evidence="1">
    <location>
        <begin position="184"/>
        <end position="241"/>
    </location>
</feature>
<feature type="compositionally biased region" description="Low complexity" evidence="1">
    <location>
        <begin position="259"/>
        <end position="271"/>
    </location>
</feature>
<dbReference type="InterPro" id="IPR011598">
    <property type="entry name" value="bHLH_dom"/>
</dbReference>
<feature type="compositionally biased region" description="Acidic residues" evidence="1">
    <location>
        <begin position="124"/>
        <end position="143"/>
    </location>
</feature>
<gene>
    <name evidence="3" type="ORF">BGZ95_000277</name>
</gene>
<dbReference type="AlphaFoldDB" id="A0AAD4D8G1"/>
<feature type="compositionally biased region" description="Low complexity" evidence="1">
    <location>
        <begin position="184"/>
        <end position="198"/>
    </location>
</feature>
<reference evidence="3" key="1">
    <citation type="journal article" date="2020" name="Fungal Divers.">
        <title>Resolving the Mortierellaceae phylogeny through synthesis of multi-gene phylogenetics and phylogenomics.</title>
        <authorList>
            <person name="Vandepol N."/>
            <person name="Liber J."/>
            <person name="Desiro A."/>
            <person name="Na H."/>
            <person name="Kennedy M."/>
            <person name="Barry K."/>
            <person name="Grigoriev I.V."/>
            <person name="Miller A.N."/>
            <person name="O'Donnell K."/>
            <person name="Stajich J.E."/>
            <person name="Bonito G."/>
        </authorList>
    </citation>
    <scope>NUCLEOTIDE SEQUENCE</scope>
    <source>
        <strain evidence="3">NRRL 28262</strain>
    </source>
</reference>
<keyword evidence="4" id="KW-1185">Reference proteome</keyword>
<feature type="compositionally biased region" description="Low complexity" evidence="1">
    <location>
        <begin position="288"/>
        <end position="298"/>
    </location>
</feature>
<dbReference type="Gene3D" id="4.10.280.10">
    <property type="entry name" value="Helix-loop-helix DNA-binding domain"/>
    <property type="match status" value="1"/>
</dbReference>
<feature type="compositionally biased region" description="Low complexity" evidence="1">
    <location>
        <begin position="363"/>
        <end position="404"/>
    </location>
</feature>
<feature type="compositionally biased region" description="Low complexity" evidence="1">
    <location>
        <begin position="79"/>
        <end position="103"/>
    </location>
</feature>
<feature type="region of interest" description="Disordered" evidence="1">
    <location>
        <begin position="345"/>
        <end position="459"/>
    </location>
</feature>
<sequence length="522" mass="57033">MHPTAQSTFIPDLDMNPPPAWSKPASTLGLANPLHHLPQSQQVRQLQEQIQQHRRLQQQQSQSGYGLGDHVMRKKHSQGGKTSSTSNNNNSQNRSGPFQQSFGASGGGGGNSHQHINITNSDEMNSDDDLDKDDDDEDDEEDEVNNHQHSSGMQGLHHHRSLSHPQLTQGFSIPIGFAGFTPSSPLSPSSPGSIASESMTASMLSPGLLSPTSGIYPSGGPGNHNSSNSNNNNNSGNSSIHGIESSLASLASLSVMSSSSSVTPMSMPTSSRGRTAFSSTHHPGQMATTPTSSSFQPQSLPVIYQNQPSGFHSSGGHNNAAGGGISLLQCLFVCIEHQQQQQQMTSAAMSSSLPTHSTFNPFQQPQNQHHASTQQQQQHQHQQHQHQQQQQQQQQQQEGQQQQQVRSRSKSLTIPTPRIIPPARVLPPRAPQTSAPRKYHGRQTRKVPIAPPAPKDTVDPTRRVAHIISEQKRREKINGGFDELKTTDYILLLEEELRKYTDLYQLEAGDPESSLEGHERER</sequence>
<organism evidence="3 4">
    <name type="scientific">Linnemannia exigua</name>
    <dbReference type="NCBI Taxonomy" id="604196"/>
    <lineage>
        <taxon>Eukaryota</taxon>
        <taxon>Fungi</taxon>
        <taxon>Fungi incertae sedis</taxon>
        <taxon>Mucoromycota</taxon>
        <taxon>Mortierellomycotina</taxon>
        <taxon>Mortierellomycetes</taxon>
        <taxon>Mortierellales</taxon>
        <taxon>Mortierellaceae</taxon>
        <taxon>Linnemannia</taxon>
    </lineage>
</organism>
<feature type="compositionally biased region" description="Low complexity" evidence="1">
    <location>
        <begin position="37"/>
        <end position="50"/>
    </location>
</feature>
<evidence type="ECO:0000256" key="1">
    <source>
        <dbReference type="SAM" id="MobiDB-lite"/>
    </source>
</evidence>
<feature type="region of interest" description="Disordered" evidence="1">
    <location>
        <begin position="1"/>
        <end position="162"/>
    </location>
</feature>
<feature type="domain" description="BHLH" evidence="2">
    <location>
        <begin position="462"/>
        <end position="486"/>
    </location>
</feature>
<dbReference type="EMBL" id="JAAAIL010001046">
    <property type="protein sequence ID" value="KAG0271847.1"/>
    <property type="molecule type" value="Genomic_DNA"/>
</dbReference>
<evidence type="ECO:0000259" key="2">
    <source>
        <dbReference type="Pfam" id="PF00010"/>
    </source>
</evidence>
<dbReference type="SUPFAM" id="SSF47459">
    <property type="entry name" value="HLH, helix-loop-helix DNA-binding domain"/>
    <property type="match status" value="1"/>
</dbReference>
<feature type="compositionally biased region" description="Pro residues" evidence="1">
    <location>
        <begin position="418"/>
        <end position="430"/>
    </location>
</feature>
<proteinExistence type="predicted"/>
<accession>A0AAD4D8G1</accession>
<feature type="compositionally biased region" description="Low complexity" evidence="1">
    <location>
        <begin position="223"/>
        <end position="241"/>
    </location>
</feature>
<feature type="compositionally biased region" description="Polar residues" evidence="1">
    <location>
        <begin position="345"/>
        <end position="362"/>
    </location>
</feature>
<dbReference type="Proteomes" id="UP001194580">
    <property type="component" value="Unassembled WGS sequence"/>
</dbReference>
<evidence type="ECO:0000313" key="4">
    <source>
        <dbReference type="Proteomes" id="UP001194580"/>
    </source>
</evidence>
<protein>
    <recommendedName>
        <fullName evidence="2">BHLH domain-containing protein</fullName>
    </recommendedName>
</protein>
<name>A0AAD4D8G1_9FUNG</name>
<feature type="compositionally biased region" description="Polar residues" evidence="1">
    <location>
        <begin position="272"/>
        <end position="282"/>
    </location>
</feature>
<dbReference type="InterPro" id="IPR036638">
    <property type="entry name" value="HLH_DNA-bd_sf"/>
</dbReference>